<keyword evidence="1" id="KW-0472">Membrane</keyword>
<organism evidence="2">
    <name type="scientific">marine sediment metagenome</name>
    <dbReference type="NCBI Taxonomy" id="412755"/>
    <lineage>
        <taxon>unclassified sequences</taxon>
        <taxon>metagenomes</taxon>
        <taxon>ecological metagenomes</taxon>
    </lineage>
</organism>
<keyword evidence="1" id="KW-1133">Transmembrane helix</keyword>
<feature type="transmembrane region" description="Helical" evidence="1">
    <location>
        <begin position="56"/>
        <end position="75"/>
    </location>
</feature>
<name>X1B293_9ZZZZ</name>
<evidence type="ECO:0000313" key="2">
    <source>
        <dbReference type="EMBL" id="GAG78378.1"/>
    </source>
</evidence>
<comment type="caution">
    <text evidence="2">The sequence shown here is derived from an EMBL/GenBank/DDBJ whole genome shotgun (WGS) entry which is preliminary data.</text>
</comment>
<proteinExistence type="predicted"/>
<feature type="transmembrane region" description="Helical" evidence="1">
    <location>
        <begin position="95"/>
        <end position="117"/>
    </location>
</feature>
<protein>
    <submittedName>
        <fullName evidence="2">Uncharacterized protein</fullName>
    </submittedName>
</protein>
<evidence type="ECO:0000256" key="1">
    <source>
        <dbReference type="SAM" id="Phobius"/>
    </source>
</evidence>
<feature type="non-terminal residue" evidence="2">
    <location>
        <position position="1"/>
    </location>
</feature>
<keyword evidence="1" id="KW-0812">Transmembrane</keyword>
<accession>X1B293</accession>
<sequence>IIITVGVMLIGGQTGYLSQWVFDYILAPSGQCLYSTTAFFISTAGYRIFRFRNLDATVLLCSGLLILVSVLPLFTGPFPFFVPMAMWLNNVPVVAGYRAFVMGTSFGSIGLGLRIMLQKHPEALG</sequence>
<dbReference type="AlphaFoldDB" id="X1B293"/>
<feature type="transmembrane region" description="Helical" evidence="1">
    <location>
        <begin position="25"/>
        <end position="49"/>
    </location>
</feature>
<dbReference type="EMBL" id="BART01018817">
    <property type="protein sequence ID" value="GAG78378.1"/>
    <property type="molecule type" value="Genomic_DNA"/>
</dbReference>
<reference evidence="2" key="1">
    <citation type="journal article" date="2014" name="Front. Microbiol.">
        <title>High frequency of phylogenetically diverse reductive dehalogenase-homologous genes in deep subseafloor sedimentary metagenomes.</title>
        <authorList>
            <person name="Kawai M."/>
            <person name="Futagami T."/>
            <person name="Toyoda A."/>
            <person name="Takaki Y."/>
            <person name="Nishi S."/>
            <person name="Hori S."/>
            <person name="Arai W."/>
            <person name="Tsubouchi T."/>
            <person name="Morono Y."/>
            <person name="Uchiyama I."/>
            <person name="Ito T."/>
            <person name="Fujiyama A."/>
            <person name="Inagaki F."/>
            <person name="Takami H."/>
        </authorList>
    </citation>
    <scope>NUCLEOTIDE SEQUENCE</scope>
    <source>
        <strain evidence="2">Expedition CK06-06</strain>
    </source>
</reference>
<gene>
    <name evidence="2" type="ORF">S01H4_35394</name>
</gene>